<dbReference type="InterPro" id="IPR004147">
    <property type="entry name" value="ABC1_dom"/>
</dbReference>
<name>A0A4P6ZGQ0_9FLAO</name>
<dbReference type="Pfam" id="PF03109">
    <property type="entry name" value="ABC1"/>
    <property type="match status" value="1"/>
</dbReference>
<dbReference type="AlphaFoldDB" id="A0A4P6ZGQ0"/>
<dbReference type="OrthoDB" id="9795390at2"/>
<gene>
    <name evidence="4" type="primary">ubiB_2</name>
    <name evidence="4" type="ORF">NBC122_02045</name>
</gene>
<keyword evidence="2" id="KW-1133">Transmembrane helix</keyword>
<evidence type="ECO:0000256" key="2">
    <source>
        <dbReference type="SAM" id="Phobius"/>
    </source>
</evidence>
<accession>A0A4P6ZGQ0</accession>
<sequence length="557" mass="62729">MALEQLDKYTKFFGFILKYYNSDIVKSTTNSAMNEMTLEEIPKDDFNDQPEELVEDLKRMGPTYVKLGQLLSTRPDLLPDNYLVALAGLQDNVETISYQEVEKIFEEEIGVKISKAFVDFNPVPLASASIGQVHKAVLHSGREVAVKIQRPGVRKNFFDDLDALKQMAAIAVSHSKEAKKYAIDDVVEELRYILLNELDYHKEAQNLIVLKENLKEYSNLVIPRPVVGYSSSKVLTMDFIDGKKITSLGHLKKLETDFNPLIDDLVEAYLKQIIVDGFAHADPHPGNIHLTSDDQIALMDLGMVAKFSPKMMEKIMMLLVGMSKKDGDAITEALLEMSDYNSATANIENFRKNINRLVLESTSTKAEDMETGRIVLQMNRIAADDGIKLPVELNILGKILLNLDQIIAVLTPKYNLQQAIQKFIQRMVNKKIKQELKPENVYGLLLDNKKLAENLPGRLNKITEKLANNEFEIKINAIDETRLTDGFQKVANRITSGLIIAAMIIGAALLMRIPSSYSVLGYGILPFIFFLIAIGLGLFLVYNIMFKDQSFRNDKNS</sequence>
<dbReference type="PANTHER" id="PTHR10566:SF113">
    <property type="entry name" value="PROTEIN ACTIVITY OF BC1 COMPLEX KINASE 7, CHLOROPLASTIC"/>
    <property type="match status" value="1"/>
</dbReference>
<feature type="transmembrane region" description="Helical" evidence="2">
    <location>
        <begin position="494"/>
        <end position="513"/>
    </location>
</feature>
<evidence type="ECO:0000313" key="4">
    <source>
        <dbReference type="EMBL" id="QBO58853.1"/>
    </source>
</evidence>
<evidence type="ECO:0000313" key="5">
    <source>
        <dbReference type="Proteomes" id="UP000294419"/>
    </source>
</evidence>
<keyword evidence="5" id="KW-1185">Reference proteome</keyword>
<organism evidence="4 5">
    <name type="scientific">Chryseobacterium salivictor</name>
    <dbReference type="NCBI Taxonomy" id="2547600"/>
    <lineage>
        <taxon>Bacteria</taxon>
        <taxon>Pseudomonadati</taxon>
        <taxon>Bacteroidota</taxon>
        <taxon>Flavobacteriia</taxon>
        <taxon>Flavobacteriales</taxon>
        <taxon>Weeksellaceae</taxon>
        <taxon>Chryseobacterium group</taxon>
        <taxon>Chryseobacterium</taxon>
    </lineage>
</organism>
<keyword evidence="4" id="KW-0808">Transferase</keyword>
<feature type="transmembrane region" description="Helical" evidence="2">
    <location>
        <begin position="519"/>
        <end position="542"/>
    </location>
</feature>
<dbReference type="GO" id="GO:0016740">
    <property type="term" value="F:transferase activity"/>
    <property type="evidence" value="ECO:0007669"/>
    <property type="project" value="UniProtKB-KW"/>
</dbReference>
<reference evidence="4 5" key="1">
    <citation type="submission" date="2019-03" db="EMBL/GenBank/DDBJ databases">
        <authorList>
            <person name="Kim H."/>
            <person name="Yu S.-M."/>
        </authorList>
    </citation>
    <scope>NUCLEOTIDE SEQUENCE [LARGE SCALE GENOMIC DNA]</scope>
    <source>
        <strain evidence="4 5">NBC122</strain>
    </source>
</reference>
<proteinExistence type="inferred from homology"/>
<dbReference type="InterPro" id="IPR050154">
    <property type="entry name" value="UbiB_kinase"/>
</dbReference>
<comment type="similarity">
    <text evidence="1">Belongs to the protein kinase superfamily. ADCK protein kinase family.</text>
</comment>
<dbReference type="KEGG" id="csal:NBC122_02045"/>
<dbReference type="CDD" id="cd05121">
    <property type="entry name" value="ABC1_ADCK3-like"/>
    <property type="match status" value="1"/>
</dbReference>
<dbReference type="PANTHER" id="PTHR10566">
    <property type="entry name" value="CHAPERONE-ACTIVITY OF BC1 COMPLEX CABC1 -RELATED"/>
    <property type="match status" value="1"/>
</dbReference>
<dbReference type="RefSeq" id="WP_133440237.1">
    <property type="nucleotide sequence ID" value="NZ_CP037954.1"/>
</dbReference>
<dbReference type="InterPro" id="IPR011009">
    <property type="entry name" value="Kinase-like_dom_sf"/>
</dbReference>
<keyword evidence="2" id="KW-0812">Transmembrane</keyword>
<feature type="domain" description="ABC1 atypical kinase-like" evidence="3">
    <location>
        <begin position="89"/>
        <end position="333"/>
    </location>
</feature>
<dbReference type="EMBL" id="CP037954">
    <property type="protein sequence ID" value="QBO58853.1"/>
    <property type="molecule type" value="Genomic_DNA"/>
</dbReference>
<keyword evidence="2" id="KW-0472">Membrane</keyword>
<dbReference type="Proteomes" id="UP000294419">
    <property type="component" value="Chromosome"/>
</dbReference>
<protein>
    <recommendedName>
        <fullName evidence="3">ABC1 atypical kinase-like domain-containing protein</fullName>
    </recommendedName>
</protein>
<evidence type="ECO:0000259" key="3">
    <source>
        <dbReference type="Pfam" id="PF03109"/>
    </source>
</evidence>
<evidence type="ECO:0000256" key="1">
    <source>
        <dbReference type="ARBA" id="ARBA00009670"/>
    </source>
</evidence>
<dbReference type="SUPFAM" id="SSF56112">
    <property type="entry name" value="Protein kinase-like (PK-like)"/>
    <property type="match status" value="1"/>
</dbReference>